<gene>
    <name evidence="11" type="primary">argS</name>
    <name evidence="15" type="ORF">SKA53_05413</name>
</gene>
<evidence type="ECO:0000256" key="5">
    <source>
        <dbReference type="ARBA" id="ARBA00022598"/>
    </source>
</evidence>
<dbReference type="PRINTS" id="PR01038">
    <property type="entry name" value="TRNASYNTHARG"/>
</dbReference>
<reference evidence="15 16" key="1">
    <citation type="submission" date="2006-01" db="EMBL/GenBank/DDBJ databases">
        <authorList>
            <person name="Hagstrom A."/>
            <person name="Ferriera S."/>
            <person name="Johnson J."/>
            <person name="Kravitz S."/>
            <person name="Halpern A."/>
            <person name="Remington K."/>
            <person name="Beeson K."/>
            <person name="Tran B."/>
            <person name="Rogers Y.-H."/>
            <person name="Friedman R."/>
            <person name="Venter J.C."/>
        </authorList>
    </citation>
    <scope>NUCLEOTIDE SEQUENCE [LARGE SCALE GENOMIC DNA]</scope>
    <source>
        <strain evidence="15 16">SKA53</strain>
    </source>
</reference>
<evidence type="ECO:0000256" key="2">
    <source>
        <dbReference type="ARBA" id="ARBA00005594"/>
    </source>
</evidence>
<dbReference type="FunFam" id="1.10.730.10:FF:000008">
    <property type="entry name" value="Arginine--tRNA ligase"/>
    <property type="match status" value="1"/>
</dbReference>
<evidence type="ECO:0000256" key="6">
    <source>
        <dbReference type="ARBA" id="ARBA00022741"/>
    </source>
</evidence>
<evidence type="ECO:0000256" key="11">
    <source>
        <dbReference type="HAMAP-Rule" id="MF_00123"/>
    </source>
</evidence>
<dbReference type="GO" id="GO:0006420">
    <property type="term" value="P:arginyl-tRNA aminoacylation"/>
    <property type="evidence" value="ECO:0007669"/>
    <property type="project" value="UniProtKB-UniRule"/>
</dbReference>
<evidence type="ECO:0000256" key="4">
    <source>
        <dbReference type="ARBA" id="ARBA00022490"/>
    </source>
</evidence>
<dbReference type="InterPro" id="IPR035684">
    <property type="entry name" value="ArgRS_core"/>
</dbReference>
<dbReference type="InterPro" id="IPR009080">
    <property type="entry name" value="tRNAsynth_Ia_anticodon-bd"/>
</dbReference>
<dbReference type="InterPro" id="IPR005148">
    <property type="entry name" value="Arg-tRNA-synth_N"/>
</dbReference>
<dbReference type="PANTHER" id="PTHR11956:SF5">
    <property type="entry name" value="ARGININE--TRNA LIGASE, CYTOPLASMIC"/>
    <property type="match status" value="1"/>
</dbReference>
<dbReference type="EMBL" id="AAMS01000005">
    <property type="protein sequence ID" value="EAQ06500.1"/>
    <property type="molecule type" value="Genomic_DNA"/>
</dbReference>
<dbReference type="Gene3D" id="3.40.50.620">
    <property type="entry name" value="HUPs"/>
    <property type="match status" value="1"/>
</dbReference>
<keyword evidence="4 11" id="KW-0963">Cytoplasm</keyword>
<keyword evidence="9 11" id="KW-0030">Aminoacyl-tRNA synthetase</keyword>
<evidence type="ECO:0000256" key="8">
    <source>
        <dbReference type="ARBA" id="ARBA00022917"/>
    </source>
</evidence>
<dbReference type="Gene3D" id="1.10.730.10">
    <property type="entry name" value="Isoleucyl-tRNA Synthetase, Domain 1"/>
    <property type="match status" value="1"/>
</dbReference>
<name>A3V6H6_9RHOB</name>
<evidence type="ECO:0000259" key="14">
    <source>
        <dbReference type="SMART" id="SM01016"/>
    </source>
</evidence>
<dbReference type="SUPFAM" id="SSF52374">
    <property type="entry name" value="Nucleotidylyl transferase"/>
    <property type="match status" value="1"/>
</dbReference>
<evidence type="ECO:0000256" key="9">
    <source>
        <dbReference type="ARBA" id="ARBA00023146"/>
    </source>
</evidence>
<dbReference type="Gene3D" id="3.30.1360.70">
    <property type="entry name" value="Arginyl tRNA synthetase N-terminal domain"/>
    <property type="match status" value="1"/>
</dbReference>
<feature type="short sequence motif" description="'HIGH' region" evidence="11">
    <location>
        <begin position="148"/>
        <end position="158"/>
    </location>
</feature>
<dbReference type="InterPro" id="IPR014729">
    <property type="entry name" value="Rossmann-like_a/b/a_fold"/>
</dbReference>
<comment type="caution">
    <text evidence="15">The sequence shown here is derived from an EMBL/GenBank/DDBJ whole genome shotgun (WGS) entry which is preliminary data.</text>
</comment>
<keyword evidence="8 11" id="KW-0648">Protein biosynthesis</keyword>
<evidence type="ECO:0000256" key="7">
    <source>
        <dbReference type="ARBA" id="ARBA00022840"/>
    </source>
</evidence>
<dbReference type="NCBIfam" id="TIGR00456">
    <property type="entry name" value="argS"/>
    <property type="match status" value="1"/>
</dbReference>
<dbReference type="SUPFAM" id="SSF55190">
    <property type="entry name" value="Arginyl-tRNA synthetase (ArgRS), N-terminal 'additional' domain"/>
    <property type="match status" value="1"/>
</dbReference>
<evidence type="ECO:0000256" key="1">
    <source>
        <dbReference type="ARBA" id="ARBA00004496"/>
    </source>
</evidence>
<comment type="subunit">
    <text evidence="3 11">Monomer.</text>
</comment>
<dbReference type="Proteomes" id="UP000004507">
    <property type="component" value="Unassembled WGS sequence"/>
</dbReference>
<dbReference type="SUPFAM" id="SSF47323">
    <property type="entry name" value="Anticodon-binding domain of a subclass of class I aminoacyl-tRNA synthetases"/>
    <property type="match status" value="1"/>
</dbReference>
<keyword evidence="7 11" id="KW-0067">ATP-binding</keyword>
<evidence type="ECO:0000313" key="16">
    <source>
        <dbReference type="Proteomes" id="UP000004507"/>
    </source>
</evidence>
<dbReference type="CDD" id="cd00671">
    <property type="entry name" value="ArgRS_core"/>
    <property type="match status" value="1"/>
</dbReference>
<accession>A3V6H6</accession>
<dbReference type="EC" id="6.1.1.19" evidence="11"/>
<evidence type="ECO:0000256" key="10">
    <source>
        <dbReference type="ARBA" id="ARBA00049339"/>
    </source>
</evidence>
<dbReference type="SMART" id="SM00836">
    <property type="entry name" value="DALR_1"/>
    <property type="match status" value="1"/>
</dbReference>
<dbReference type="HAMAP" id="MF_00123">
    <property type="entry name" value="Arg_tRNA_synth"/>
    <property type="match status" value="1"/>
</dbReference>
<sequence length="598" mass="65031">MTRAAGVIHLPDQKWTDKMNLFADVRGRVLACLDQMVADGALPQGLALDAVAVEPPRDAAHGDMATNAAMVLAKPAGLNPRAIADALAVKLAADPLIASADVAGPGFLNMHLVPAAWQGIVKSALSDKGFGRSRLGQGQRMLVEYVSANPTGPLHVGHTRGAVFGDALASLLDYAGYDVTREYYINDGGAQVDVLARSVYLRYVEAHDLTVDWPEGSYPGDYLIPVGEALKEKVGSEYLDQSEDVWLDDVRLFATDAMMALIRADLAQLGIEMDSFYSEKSLYGSGLIEKAIAELDAKGLIYQGVLEAPKGKTPEDWEPREQTLFKSTAHGDDVDRPVQKSDGAWTYFAPDIAYHYDKVQRGFDALIDVFGADHGGYVKRMKAAVAALSDGKVPLDIKLTQLVKLYQNGAPFKMSKRAGTFITLRDVVDEVGPDVTRFHMLTRKNDAPLDFDFAKVLEQSKDNPVFYVQYAHARVNSVLRKAQDAGVAVDDATLAAVDLSGLTHEAELAVARKIAEWPRLVEIAAKGHEPHRIAFYLYDLASDFHALWNRGNDDASLRFLQMGDSDTTQAKIALIRAVAIVISHGLGILGVTPAEEMR</sequence>
<dbReference type="InterPro" id="IPR001278">
    <property type="entry name" value="Arg-tRNA-ligase"/>
</dbReference>
<dbReference type="Pfam" id="PF00750">
    <property type="entry name" value="tRNA-synt_1d"/>
    <property type="match status" value="1"/>
</dbReference>
<feature type="domain" description="DALR anticodon binding" evidence="13">
    <location>
        <begin position="468"/>
        <end position="597"/>
    </location>
</feature>
<dbReference type="PANTHER" id="PTHR11956">
    <property type="entry name" value="ARGINYL-TRNA SYNTHETASE"/>
    <property type="match status" value="1"/>
</dbReference>
<dbReference type="InterPro" id="IPR036695">
    <property type="entry name" value="Arg-tRNA-synth_N_sf"/>
</dbReference>
<dbReference type="GO" id="GO:0004814">
    <property type="term" value="F:arginine-tRNA ligase activity"/>
    <property type="evidence" value="ECO:0007669"/>
    <property type="project" value="UniProtKB-UniRule"/>
</dbReference>
<dbReference type="SMART" id="SM01016">
    <property type="entry name" value="Arg_tRNA_synt_N"/>
    <property type="match status" value="1"/>
</dbReference>
<protein>
    <recommendedName>
        <fullName evidence="11">Arginine--tRNA ligase</fullName>
        <ecNumber evidence="11">6.1.1.19</ecNumber>
    </recommendedName>
    <alternativeName>
        <fullName evidence="11">Arginyl-tRNA synthetase</fullName>
        <shortName evidence="11">ArgRS</shortName>
    </alternativeName>
</protein>
<dbReference type="Pfam" id="PF03485">
    <property type="entry name" value="Arg_tRNA_synt_N"/>
    <property type="match status" value="1"/>
</dbReference>
<dbReference type="InterPro" id="IPR001412">
    <property type="entry name" value="aa-tRNA-synth_I_CS"/>
</dbReference>
<dbReference type="GO" id="GO:0005737">
    <property type="term" value="C:cytoplasm"/>
    <property type="evidence" value="ECO:0007669"/>
    <property type="project" value="UniProtKB-SubCell"/>
</dbReference>
<organism evidence="15 16">
    <name type="scientific">Yoonia vestfoldensis SKA53</name>
    <dbReference type="NCBI Taxonomy" id="314232"/>
    <lineage>
        <taxon>Bacteria</taxon>
        <taxon>Pseudomonadati</taxon>
        <taxon>Pseudomonadota</taxon>
        <taxon>Alphaproteobacteria</taxon>
        <taxon>Rhodobacterales</taxon>
        <taxon>Paracoccaceae</taxon>
        <taxon>Yoonia</taxon>
    </lineage>
</organism>
<evidence type="ECO:0000313" key="15">
    <source>
        <dbReference type="EMBL" id="EAQ06500.1"/>
    </source>
</evidence>
<feature type="domain" description="Arginyl tRNA synthetase N-terminal" evidence="14">
    <location>
        <begin position="23"/>
        <end position="112"/>
    </location>
</feature>
<dbReference type="AlphaFoldDB" id="A3V6H6"/>
<dbReference type="FunFam" id="3.40.50.620:FF:000062">
    <property type="entry name" value="Arginine--tRNA ligase"/>
    <property type="match status" value="1"/>
</dbReference>
<dbReference type="STRING" id="314232.SKA53_05413"/>
<evidence type="ECO:0000259" key="13">
    <source>
        <dbReference type="SMART" id="SM00836"/>
    </source>
</evidence>
<comment type="subcellular location">
    <subcellularLocation>
        <location evidence="1 11">Cytoplasm</location>
    </subcellularLocation>
</comment>
<comment type="catalytic activity">
    <reaction evidence="10 11">
        <text>tRNA(Arg) + L-arginine + ATP = L-arginyl-tRNA(Arg) + AMP + diphosphate</text>
        <dbReference type="Rhea" id="RHEA:20301"/>
        <dbReference type="Rhea" id="RHEA-COMP:9658"/>
        <dbReference type="Rhea" id="RHEA-COMP:9673"/>
        <dbReference type="ChEBI" id="CHEBI:30616"/>
        <dbReference type="ChEBI" id="CHEBI:32682"/>
        <dbReference type="ChEBI" id="CHEBI:33019"/>
        <dbReference type="ChEBI" id="CHEBI:78442"/>
        <dbReference type="ChEBI" id="CHEBI:78513"/>
        <dbReference type="ChEBI" id="CHEBI:456215"/>
        <dbReference type="EC" id="6.1.1.19"/>
    </reaction>
</comment>
<comment type="similarity">
    <text evidence="2 11 12">Belongs to the class-I aminoacyl-tRNA synthetase family.</text>
</comment>
<dbReference type="Pfam" id="PF05746">
    <property type="entry name" value="DALR_1"/>
    <property type="match status" value="1"/>
</dbReference>
<dbReference type="GO" id="GO:0005524">
    <property type="term" value="F:ATP binding"/>
    <property type="evidence" value="ECO:0007669"/>
    <property type="project" value="UniProtKB-UniRule"/>
</dbReference>
<dbReference type="eggNOG" id="COG0018">
    <property type="taxonomic scope" value="Bacteria"/>
</dbReference>
<evidence type="ECO:0000256" key="3">
    <source>
        <dbReference type="ARBA" id="ARBA00011245"/>
    </source>
</evidence>
<dbReference type="InterPro" id="IPR008909">
    <property type="entry name" value="DALR_anticod-bd"/>
</dbReference>
<dbReference type="PROSITE" id="PS00178">
    <property type="entry name" value="AA_TRNA_LIGASE_I"/>
    <property type="match status" value="1"/>
</dbReference>
<dbReference type="HOGENOM" id="CLU_006406_0_1_5"/>
<keyword evidence="6 11" id="KW-0547">Nucleotide-binding</keyword>
<proteinExistence type="inferred from homology"/>
<evidence type="ECO:0000256" key="12">
    <source>
        <dbReference type="RuleBase" id="RU363038"/>
    </source>
</evidence>
<keyword evidence="5 11" id="KW-0436">Ligase</keyword>
<keyword evidence="16" id="KW-1185">Reference proteome</keyword>